<dbReference type="PANTHER" id="PTHR47495">
    <property type="entry name" value="ALDEHYDE DEHYDROGENASE"/>
    <property type="match status" value="1"/>
</dbReference>
<dbReference type="AlphaFoldDB" id="C0D8Q4"/>
<dbReference type="Pfam" id="PF20256">
    <property type="entry name" value="MoCoBD_2"/>
    <property type="match status" value="1"/>
</dbReference>
<accession>C0D8Q4</accession>
<evidence type="ECO:0000259" key="1">
    <source>
        <dbReference type="Pfam" id="PF20256"/>
    </source>
</evidence>
<dbReference type="Proteomes" id="UP000004756">
    <property type="component" value="Unassembled WGS sequence"/>
</dbReference>
<gene>
    <name evidence="2" type="ORF">CLOSTASPAR_05653</name>
</gene>
<organism evidence="2 3">
    <name type="scientific">[Clostridium] asparagiforme DSM 15981</name>
    <dbReference type="NCBI Taxonomy" id="518636"/>
    <lineage>
        <taxon>Bacteria</taxon>
        <taxon>Bacillati</taxon>
        <taxon>Bacillota</taxon>
        <taxon>Clostridia</taxon>
        <taxon>Lachnospirales</taxon>
        <taxon>Lachnospiraceae</taxon>
        <taxon>Enterocloster</taxon>
    </lineage>
</organism>
<feature type="domain" description="Aldehyde oxidase/xanthine dehydrogenase second molybdopterin binding" evidence="1">
    <location>
        <begin position="9"/>
        <end position="99"/>
    </location>
</feature>
<dbReference type="HOGENOM" id="CLU_1606117_0_0_9"/>
<evidence type="ECO:0000313" key="3">
    <source>
        <dbReference type="Proteomes" id="UP000004756"/>
    </source>
</evidence>
<dbReference type="Gene3D" id="3.30.365.10">
    <property type="entry name" value="Aldehyde oxidase/xanthine dehydrogenase, molybdopterin binding domain"/>
    <property type="match status" value="1"/>
</dbReference>
<dbReference type="RefSeq" id="WP_007717480.1">
    <property type="nucleotide sequence ID" value="NZ_GG657592.1"/>
</dbReference>
<feature type="non-terminal residue" evidence="2">
    <location>
        <position position="1"/>
    </location>
</feature>
<reference evidence="2 3" key="1">
    <citation type="submission" date="2009-01" db="EMBL/GenBank/DDBJ databases">
        <authorList>
            <person name="Fulton L."/>
            <person name="Clifton S."/>
            <person name="Fulton B."/>
            <person name="Xu J."/>
            <person name="Minx P."/>
            <person name="Pepin K.H."/>
            <person name="Johnson M."/>
            <person name="Bhonagiri V."/>
            <person name="Nash W.E."/>
            <person name="Mardis E.R."/>
            <person name="Wilson R.K."/>
        </authorList>
    </citation>
    <scope>NUCLEOTIDE SEQUENCE [LARGE SCALE GENOMIC DNA]</scope>
    <source>
        <strain evidence="2 3">DSM 15981</strain>
    </source>
</reference>
<name>C0D8Q4_9FIRM</name>
<dbReference type="EMBL" id="ACCJ01000460">
    <property type="protein sequence ID" value="EEG52286.1"/>
    <property type="molecule type" value="Genomic_DNA"/>
</dbReference>
<keyword evidence="3" id="KW-1185">Reference proteome</keyword>
<evidence type="ECO:0000313" key="2">
    <source>
        <dbReference type="EMBL" id="EEG52286.1"/>
    </source>
</evidence>
<comment type="caution">
    <text evidence="2">The sequence shown here is derived from an EMBL/GenBank/DDBJ whole genome shotgun (WGS) entry which is preliminary data.</text>
</comment>
<dbReference type="InterPro" id="IPR037165">
    <property type="entry name" value="AldOxase/xan_DH_Mopterin-bd_sf"/>
</dbReference>
<dbReference type="InterPro" id="IPR046867">
    <property type="entry name" value="AldOxase/xan_DH_MoCoBD2"/>
</dbReference>
<dbReference type="InterPro" id="IPR052516">
    <property type="entry name" value="N-heterocyclic_Hydroxylase"/>
</dbReference>
<reference evidence="2 3" key="2">
    <citation type="submission" date="2009-02" db="EMBL/GenBank/DDBJ databases">
        <title>Draft genome sequence of Clostridium asparagiforme (DSM 15981).</title>
        <authorList>
            <person name="Sudarsanam P."/>
            <person name="Ley R."/>
            <person name="Guruge J."/>
            <person name="Turnbaugh P.J."/>
            <person name="Mahowald M."/>
            <person name="Liep D."/>
            <person name="Gordon J."/>
        </authorList>
    </citation>
    <scope>NUCLEOTIDE SEQUENCE [LARGE SCALE GENOMIC DNA]</scope>
    <source>
        <strain evidence="2 3">DSM 15981</strain>
    </source>
</reference>
<dbReference type="GO" id="GO:0016491">
    <property type="term" value="F:oxidoreductase activity"/>
    <property type="evidence" value="ECO:0007669"/>
    <property type="project" value="InterPro"/>
</dbReference>
<protein>
    <recommendedName>
        <fullName evidence="1">Aldehyde oxidase/xanthine dehydrogenase second molybdopterin binding domain-containing protein</fullName>
    </recommendedName>
</protein>
<sequence>PESSKAFSTAGFPHAMYTFIAQAVKLRLDPVTGNVILLDVAAATEAGRIINPLSMAGQIQGGVAMSVGYALGENCVFEDGRLLNADFSTYLMPTSLDVPHIASYHVDAYEQAGPMGVKGAAEVSTVSIAPAIGGAIEQISGARLNSLPFDIDKILQAMEKKEEKQ</sequence>
<dbReference type="SUPFAM" id="SSF56003">
    <property type="entry name" value="Molybdenum cofactor-binding domain"/>
    <property type="match status" value="1"/>
</dbReference>
<dbReference type="PANTHER" id="PTHR47495:SF2">
    <property type="entry name" value="ALDEHYDE DEHYDROGENASE"/>
    <property type="match status" value="1"/>
</dbReference>
<proteinExistence type="predicted"/>